<keyword evidence="4" id="KW-0548">Nucleotidyltransferase</keyword>
<dbReference type="Proteomes" id="UP000275078">
    <property type="component" value="Unassembled WGS sequence"/>
</dbReference>
<keyword evidence="3" id="KW-0808">Transferase</keyword>
<dbReference type="OrthoDB" id="10254721at2759"/>
<dbReference type="GO" id="GO:0005739">
    <property type="term" value="C:mitochondrion"/>
    <property type="evidence" value="ECO:0007669"/>
    <property type="project" value="TreeGrafter"/>
</dbReference>
<protein>
    <recommendedName>
        <fullName evidence="9">Selenoprotein O</fullName>
    </recommendedName>
</protein>
<keyword evidence="7" id="KW-0067">ATP-binding</keyword>
<evidence type="ECO:0000256" key="7">
    <source>
        <dbReference type="ARBA" id="ARBA00022840"/>
    </source>
</evidence>
<dbReference type="GO" id="GO:0070733">
    <property type="term" value="F:AMPylase activity"/>
    <property type="evidence" value="ECO:0007669"/>
    <property type="project" value="TreeGrafter"/>
</dbReference>
<dbReference type="GO" id="GO:0046872">
    <property type="term" value="F:metal ion binding"/>
    <property type="evidence" value="ECO:0007669"/>
    <property type="project" value="UniProtKB-KW"/>
</dbReference>
<evidence type="ECO:0000256" key="3">
    <source>
        <dbReference type="ARBA" id="ARBA00022679"/>
    </source>
</evidence>
<keyword evidence="11" id="KW-1185">Reference proteome</keyword>
<comment type="similarity">
    <text evidence="2">Belongs to the SELO family.</text>
</comment>
<dbReference type="EMBL" id="ML119660">
    <property type="protein sequence ID" value="RPA84278.1"/>
    <property type="molecule type" value="Genomic_DNA"/>
</dbReference>
<proteinExistence type="inferred from homology"/>
<evidence type="ECO:0000256" key="2">
    <source>
        <dbReference type="ARBA" id="ARBA00009747"/>
    </source>
</evidence>
<comment type="cofactor">
    <cofactor evidence="1">
        <name>Mg(2+)</name>
        <dbReference type="ChEBI" id="CHEBI:18420"/>
    </cofactor>
</comment>
<name>A0A3N4IHV8_ASCIM</name>
<evidence type="ECO:0000256" key="1">
    <source>
        <dbReference type="ARBA" id="ARBA00001946"/>
    </source>
</evidence>
<sequence>MSLLGPNTNLSSFTGGVTLDELPKSHVFTTKLKPDAKFPTPEDSDKALRSEVGQPRMVKNAHFTWVRPDDEEDEPELLAVSPNAMRDLGIKFGEEQTEKFQDIVSGKQFYKEHYPWSMCYGGWQFGSWAGQLGDGRAISLFEATNPETGIRHELQLKGAGMTPYSRFADGRAVLRSSIREFLVSEHLRALHIPSTGALSLTLTPSIRVIRERIEPGAIVARYAQSWIRIGNFDIFRARGDRAGIRQLTDYVLNEVYGGEDKLPAPQEDSKFPENRYVRLYRAIVRRNAETVAHWQTVGFMNGVLNTDNTSIIGLSLDFGPFAFMDQFDPNYTPNHDDYTRRYSFGNQPSVIWWNLVRLGEDLAELLGAADVDNETFMTSGVQEDEEKPLIERAEYFIKAAGEEYKLVFLTKYLELMSNKLGFRTVRDTDMDKIYSPLLDLMEKYELDFTLTFRKLCSIPTGTTFEEKVEAADVFVRADEENPGGHSREEAKTEIAKWLEAWEGRLVSELPDIEGEKKLDDKEREQRMKQVNPHFIPRGWLLNEIIEKVEKRGDREILGKVMAMSLRPFEDSWGTGDEELEKRFSSEPPKVERAIQCSCSS</sequence>
<evidence type="ECO:0000256" key="5">
    <source>
        <dbReference type="ARBA" id="ARBA00022723"/>
    </source>
</evidence>
<keyword evidence="8" id="KW-0460">Magnesium</keyword>
<gene>
    <name evidence="10" type="ORF">BJ508DRAFT_206425</name>
</gene>
<dbReference type="AlphaFoldDB" id="A0A3N4IHV8"/>
<dbReference type="GO" id="GO:0005524">
    <property type="term" value="F:ATP binding"/>
    <property type="evidence" value="ECO:0007669"/>
    <property type="project" value="UniProtKB-KW"/>
</dbReference>
<organism evidence="10 11">
    <name type="scientific">Ascobolus immersus RN42</name>
    <dbReference type="NCBI Taxonomy" id="1160509"/>
    <lineage>
        <taxon>Eukaryota</taxon>
        <taxon>Fungi</taxon>
        <taxon>Dikarya</taxon>
        <taxon>Ascomycota</taxon>
        <taxon>Pezizomycotina</taxon>
        <taxon>Pezizomycetes</taxon>
        <taxon>Pezizales</taxon>
        <taxon>Ascobolaceae</taxon>
        <taxon>Ascobolus</taxon>
    </lineage>
</organism>
<dbReference type="PANTHER" id="PTHR32057">
    <property type="entry name" value="PROTEIN ADENYLYLTRANSFERASE SELO, MITOCHONDRIAL"/>
    <property type="match status" value="1"/>
</dbReference>
<dbReference type="HAMAP" id="MF_00692">
    <property type="entry name" value="SelO"/>
    <property type="match status" value="1"/>
</dbReference>
<reference evidence="10 11" key="1">
    <citation type="journal article" date="2018" name="Nat. Ecol. Evol.">
        <title>Pezizomycetes genomes reveal the molecular basis of ectomycorrhizal truffle lifestyle.</title>
        <authorList>
            <person name="Murat C."/>
            <person name="Payen T."/>
            <person name="Noel B."/>
            <person name="Kuo A."/>
            <person name="Morin E."/>
            <person name="Chen J."/>
            <person name="Kohler A."/>
            <person name="Krizsan K."/>
            <person name="Balestrini R."/>
            <person name="Da Silva C."/>
            <person name="Montanini B."/>
            <person name="Hainaut M."/>
            <person name="Levati E."/>
            <person name="Barry K.W."/>
            <person name="Belfiori B."/>
            <person name="Cichocki N."/>
            <person name="Clum A."/>
            <person name="Dockter R.B."/>
            <person name="Fauchery L."/>
            <person name="Guy J."/>
            <person name="Iotti M."/>
            <person name="Le Tacon F."/>
            <person name="Lindquist E.A."/>
            <person name="Lipzen A."/>
            <person name="Malagnac F."/>
            <person name="Mello A."/>
            <person name="Molinier V."/>
            <person name="Miyauchi S."/>
            <person name="Poulain J."/>
            <person name="Riccioni C."/>
            <person name="Rubini A."/>
            <person name="Sitrit Y."/>
            <person name="Splivallo R."/>
            <person name="Traeger S."/>
            <person name="Wang M."/>
            <person name="Zifcakova L."/>
            <person name="Wipf D."/>
            <person name="Zambonelli A."/>
            <person name="Paolocci F."/>
            <person name="Nowrousian M."/>
            <person name="Ottonello S."/>
            <person name="Baldrian P."/>
            <person name="Spatafora J.W."/>
            <person name="Henrissat B."/>
            <person name="Nagy L.G."/>
            <person name="Aury J.M."/>
            <person name="Wincker P."/>
            <person name="Grigoriev I.V."/>
            <person name="Bonfante P."/>
            <person name="Martin F.M."/>
        </authorList>
    </citation>
    <scope>NUCLEOTIDE SEQUENCE [LARGE SCALE GENOMIC DNA]</scope>
    <source>
        <strain evidence="10 11">RN42</strain>
    </source>
</reference>
<keyword evidence="6" id="KW-0547">Nucleotide-binding</keyword>
<evidence type="ECO:0000313" key="11">
    <source>
        <dbReference type="Proteomes" id="UP000275078"/>
    </source>
</evidence>
<dbReference type="STRING" id="1160509.A0A3N4IHV8"/>
<accession>A0A3N4IHV8</accession>
<evidence type="ECO:0000256" key="8">
    <source>
        <dbReference type="ARBA" id="ARBA00022842"/>
    </source>
</evidence>
<evidence type="ECO:0000313" key="10">
    <source>
        <dbReference type="EMBL" id="RPA84278.1"/>
    </source>
</evidence>
<dbReference type="Pfam" id="PF02696">
    <property type="entry name" value="SelO"/>
    <property type="match status" value="1"/>
</dbReference>
<dbReference type="PANTHER" id="PTHR32057:SF14">
    <property type="entry name" value="PROTEIN ADENYLYLTRANSFERASE SELO, MITOCHONDRIAL"/>
    <property type="match status" value="1"/>
</dbReference>
<dbReference type="InterPro" id="IPR003846">
    <property type="entry name" value="SelO"/>
</dbReference>
<evidence type="ECO:0000256" key="9">
    <source>
        <dbReference type="ARBA" id="ARBA00031547"/>
    </source>
</evidence>
<evidence type="ECO:0000256" key="4">
    <source>
        <dbReference type="ARBA" id="ARBA00022695"/>
    </source>
</evidence>
<keyword evidence="5" id="KW-0479">Metal-binding</keyword>
<evidence type="ECO:0000256" key="6">
    <source>
        <dbReference type="ARBA" id="ARBA00022741"/>
    </source>
</evidence>